<dbReference type="Gene3D" id="3.40.50.720">
    <property type="entry name" value="NAD(P)-binding Rossmann-like Domain"/>
    <property type="match status" value="1"/>
</dbReference>
<evidence type="ECO:0000259" key="1">
    <source>
        <dbReference type="Pfam" id="PF03807"/>
    </source>
</evidence>
<dbReference type="InterPro" id="IPR008927">
    <property type="entry name" value="6-PGluconate_DH-like_C_sf"/>
</dbReference>
<organism evidence="3 4">
    <name type="scientific">Ekhidna lutea</name>
    <dbReference type="NCBI Taxonomy" id="447679"/>
    <lineage>
        <taxon>Bacteria</taxon>
        <taxon>Pseudomonadati</taxon>
        <taxon>Bacteroidota</taxon>
        <taxon>Cytophagia</taxon>
        <taxon>Cytophagales</taxon>
        <taxon>Reichenbachiellaceae</taxon>
        <taxon>Ekhidna</taxon>
    </lineage>
</organism>
<dbReference type="Pfam" id="PF10728">
    <property type="entry name" value="DUF2520"/>
    <property type="match status" value="1"/>
</dbReference>
<keyword evidence="4" id="KW-1185">Reference proteome</keyword>
<name>A0A239FGC1_EKHLU</name>
<dbReference type="Pfam" id="PF03807">
    <property type="entry name" value="F420_oxidored"/>
    <property type="match status" value="1"/>
</dbReference>
<accession>A0A239FGC1</accession>
<dbReference type="PANTHER" id="PTHR40459:SF1">
    <property type="entry name" value="CONSERVED HYPOTHETICAL ALANINE AND LEUCINE RICH PROTEIN"/>
    <property type="match status" value="1"/>
</dbReference>
<dbReference type="PROSITE" id="PS00065">
    <property type="entry name" value="D_2_HYDROXYACID_DH_1"/>
    <property type="match status" value="1"/>
</dbReference>
<dbReference type="InterPro" id="IPR036291">
    <property type="entry name" value="NAD(P)-bd_dom_sf"/>
</dbReference>
<dbReference type="InterPro" id="IPR037108">
    <property type="entry name" value="TM1727-like_C_sf"/>
</dbReference>
<evidence type="ECO:0000313" key="4">
    <source>
        <dbReference type="Proteomes" id="UP000198393"/>
    </source>
</evidence>
<evidence type="ECO:0000259" key="2">
    <source>
        <dbReference type="Pfam" id="PF10728"/>
    </source>
</evidence>
<sequence>MSKVAIIGYGNVGYHLAKRISSKRHEVTIFSRTQSEDFILSIDQLNPEAFDFIILSVPDGDVKSVSDSIATSEAVMLHTSGANPISDLSKHLKHGVMYPLQTFSRTKDIDFTAFPVFVEGSDEGEKDIFTFVRSFSNDVRLLTSANRSKLHLAAVFACNFSNHMFHLSEKLLADLDMTFKDIQPLVEETVRKAMELDPSASQTGPAMREDEETINSHLEMLKDEQLKNIYRLITESIQNSK</sequence>
<dbReference type="PANTHER" id="PTHR40459">
    <property type="entry name" value="CONSERVED HYPOTHETICAL ALANINE AND LEUCINE RICH PROTEIN"/>
    <property type="match status" value="1"/>
</dbReference>
<dbReference type="Proteomes" id="UP000198393">
    <property type="component" value="Unassembled WGS sequence"/>
</dbReference>
<dbReference type="RefSeq" id="WP_089355385.1">
    <property type="nucleotide sequence ID" value="NZ_FZPD01000001.1"/>
</dbReference>
<dbReference type="AlphaFoldDB" id="A0A239FGC1"/>
<gene>
    <name evidence="3" type="ORF">SAMN05421640_0632</name>
</gene>
<dbReference type="SUPFAM" id="SSF48179">
    <property type="entry name" value="6-phosphogluconate dehydrogenase C-terminal domain-like"/>
    <property type="match status" value="1"/>
</dbReference>
<dbReference type="EMBL" id="FZPD01000001">
    <property type="protein sequence ID" value="SNS55212.1"/>
    <property type="molecule type" value="Genomic_DNA"/>
</dbReference>
<dbReference type="InterPro" id="IPR018931">
    <property type="entry name" value="DUF2520"/>
</dbReference>
<evidence type="ECO:0000313" key="3">
    <source>
        <dbReference type="EMBL" id="SNS55212.1"/>
    </source>
</evidence>
<dbReference type="Gene3D" id="1.10.1040.20">
    <property type="entry name" value="ProC-like, C-terminal domain"/>
    <property type="match status" value="1"/>
</dbReference>
<dbReference type="SUPFAM" id="SSF51735">
    <property type="entry name" value="NAD(P)-binding Rossmann-fold domains"/>
    <property type="match status" value="1"/>
</dbReference>
<dbReference type="InterPro" id="IPR029752">
    <property type="entry name" value="D-isomer_DH_CS1"/>
</dbReference>
<reference evidence="3 4" key="1">
    <citation type="submission" date="2017-06" db="EMBL/GenBank/DDBJ databases">
        <authorList>
            <person name="Kim H.J."/>
            <person name="Triplett B.A."/>
        </authorList>
    </citation>
    <scope>NUCLEOTIDE SEQUENCE [LARGE SCALE GENOMIC DNA]</scope>
    <source>
        <strain evidence="3 4">DSM 19307</strain>
    </source>
</reference>
<feature type="domain" description="DUF2520" evidence="2">
    <location>
        <begin position="115"/>
        <end position="236"/>
    </location>
</feature>
<protein>
    <submittedName>
        <fullName evidence="3">Predicted oxidoreductase, contains short-chain dehydrogenase (SDR) and DUF2520 domains</fullName>
    </submittedName>
</protein>
<dbReference type="OrthoDB" id="9810755at2"/>
<feature type="domain" description="Pyrroline-5-carboxylate reductase catalytic N-terminal" evidence="1">
    <location>
        <begin position="3"/>
        <end position="69"/>
    </location>
</feature>
<proteinExistence type="predicted"/>
<dbReference type="InterPro" id="IPR028939">
    <property type="entry name" value="P5C_Rdtase_cat_N"/>
</dbReference>